<protein>
    <submittedName>
        <fullName evidence="2">Uncharacterized protein</fullName>
    </submittedName>
</protein>
<feature type="region of interest" description="Disordered" evidence="1">
    <location>
        <begin position="81"/>
        <end position="118"/>
    </location>
</feature>
<evidence type="ECO:0000313" key="3">
    <source>
        <dbReference type="Proteomes" id="UP001214576"/>
    </source>
</evidence>
<dbReference type="AlphaFoldDB" id="A0AAD4YD24"/>
<comment type="caution">
    <text evidence="2">The sequence shown here is derived from an EMBL/GenBank/DDBJ whole genome shotgun (WGS) entry which is preliminary data.</text>
</comment>
<keyword evidence="3" id="KW-1185">Reference proteome</keyword>
<reference evidence="2" key="1">
    <citation type="submission" date="2022-03" db="EMBL/GenBank/DDBJ databases">
        <title>Genomic analyses of argali, domestic sheep and their hybrids provide insights into chromosomal evolution, heterosis and genetic basis of agronomic traits.</title>
        <authorList>
            <person name="Li M."/>
        </authorList>
    </citation>
    <scope>NUCLEOTIDE SEQUENCE</scope>
    <source>
        <strain evidence="2">CAU-MHL-2022a</strain>
        <tissue evidence="2">Skin</tissue>
    </source>
</reference>
<dbReference type="Proteomes" id="UP001214576">
    <property type="component" value="Unassembled WGS sequence"/>
</dbReference>
<dbReference type="EMBL" id="JAKZEL010000005">
    <property type="protein sequence ID" value="KAI4543609.1"/>
    <property type="molecule type" value="Genomic_DNA"/>
</dbReference>
<name>A0AAD4YD24_OVIAM</name>
<gene>
    <name evidence="2" type="ORF">MG293_006403</name>
</gene>
<evidence type="ECO:0000256" key="1">
    <source>
        <dbReference type="SAM" id="MobiDB-lite"/>
    </source>
</evidence>
<proteinExistence type="predicted"/>
<evidence type="ECO:0000313" key="2">
    <source>
        <dbReference type="EMBL" id="KAI4543609.1"/>
    </source>
</evidence>
<organism evidence="2 3">
    <name type="scientific">Ovis ammon polii</name>
    <dbReference type="NCBI Taxonomy" id="230172"/>
    <lineage>
        <taxon>Eukaryota</taxon>
        <taxon>Metazoa</taxon>
        <taxon>Chordata</taxon>
        <taxon>Craniata</taxon>
        <taxon>Vertebrata</taxon>
        <taxon>Euteleostomi</taxon>
        <taxon>Mammalia</taxon>
        <taxon>Eutheria</taxon>
        <taxon>Laurasiatheria</taxon>
        <taxon>Artiodactyla</taxon>
        <taxon>Ruminantia</taxon>
        <taxon>Pecora</taxon>
        <taxon>Bovidae</taxon>
        <taxon>Caprinae</taxon>
        <taxon>Ovis</taxon>
    </lineage>
</organism>
<accession>A0AAD4YD24</accession>
<sequence>MKKKVYYGTTASEQHSPGLMLHPQKRVFTAWMIPLRYTSMDMGKSSPFRKSLPPSSALINPDRFFLARTRPSCWVVAEVPEHMDANGRRQGGVETDEHSRRSTVLGPKTAEDSDTQQA</sequence>